<dbReference type="EMBL" id="BOMY01000051">
    <property type="protein sequence ID" value="GIF25405.1"/>
    <property type="molecule type" value="Genomic_DNA"/>
</dbReference>
<dbReference type="CDD" id="cd01948">
    <property type="entry name" value="EAL"/>
    <property type="match status" value="1"/>
</dbReference>
<dbReference type="Pfam" id="PF10069">
    <property type="entry name" value="DICT"/>
    <property type="match status" value="1"/>
</dbReference>
<reference evidence="3" key="1">
    <citation type="submission" date="2021-01" db="EMBL/GenBank/DDBJ databases">
        <title>Whole genome shotgun sequence of Actinoplanes tereljensis NBRC 105297.</title>
        <authorList>
            <person name="Komaki H."/>
            <person name="Tamura T."/>
        </authorList>
    </citation>
    <scope>NUCLEOTIDE SEQUENCE</scope>
    <source>
        <strain evidence="3">NBRC 105297</strain>
    </source>
</reference>
<evidence type="ECO:0000259" key="2">
    <source>
        <dbReference type="PROSITE" id="PS50883"/>
    </source>
</evidence>
<proteinExistence type="predicted"/>
<evidence type="ECO:0000313" key="3">
    <source>
        <dbReference type="EMBL" id="GIF25405.1"/>
    </source>
</evidence>
<evidence type="ECO:0000256" key="1">
    <source>
        <dbReference type="SAM" id="MobiDB-lite"/>
    </source>
</evidence>
<feature type="region of interest" description="Disordered" evidence="1">
    <location>
        <begin position="1"/>
        <end position="20"/>
    </location>
</feature>
<sequence>MGALAMPGHDHNAQTSERAADSSQVLDIHEVIDQRAVTTVFQPLVDLAGGGLLGFEALTRGPADTPLHTPDALFAAARAVGRETELDWVCRAVAFRTILAADPDPVLTWFVNMEPAASRVPCPADLAGAIEEARQRLRVVTEVTERSIAHDPAGLLAATTSVRAAGWGVALDDVGADPGSLALMPFIHPDVVKLDMQLLREPDEPHTARVVAAVSAYAEASGAVILAEGIETARHAELARTMGATVGQGWHHGRPGPLPAQVRAGSRLPFIKPPGLSIGTPFDIIGGRRPVTRTTKGRLMSMSRHLEALAGDGSEPPVLLACFQEERHFTAATAVRFTRIAANSPLVAALGTGLGDEPAPGVHGTAFGPADPLRGEWNVIVVGPHRAAALVARDVGDTGPDRERRFDFALTHDRSLVLEAARALLPWLAPAASGGLVSAAPSTFG</sequence>
<dbReference type="SUPFAM" id="SSF141868">
    <property type="entry name" value="EAL domain-like"/>
    <property type="match status" value="1"/>
</dbReference>
<dbReference type="InterPro" id="IPR050706">
    <property type="entry name" value="Cyclic-di-GMP_PDE-like"/>
</dbReference>
<protein>
    <recommendedName>
        <fullName evidence="2">EAL domain-containing protein</fullName>
    </recommendedName>
</protein>
<dbReference type="InterPro" id="IPR035919">
    <property type="entry name" value="EAL_sf"/>
</dbReference>
<accession>A0A919NUI6</accession>
<dbReference type="InterPro" id="IPR019278">
    <property type="entry name" value="DICT_dom"/>
</dbReference>
<evidence type="ECO:0000313" key="4">
    <source>
        <dbReference type="Proteomes" id="UP000623608"/>
    </source>
</evidence>
<gene>
    <name evidence="3" type="ORF">Ate02nite_81350</name>
</gene>
<dbReference type="AlphaFoldDB" id="A0A919NUI6"/>
<dbReference type="PANTHER" id="PTHR33121">
    <property type="entry name" value="CYCLIC DI-GMP PHOSPHODIESTERASE PDEF"/>
    <property type="match status" value="1"/>
</dbReference>
<dbReference type="Gene3D" id="3.20.20.450">
    <property type="entry name" value="EAL domain"/>
    <property type="match status" value="1"/>
</dbReference>
<name>A0A919NUI6_9ACTN</name>
<dbReference type="PROSITE" id="PS50883">
    <property type="entry name" value="EAL"/>
    <property type="match status" value="1"/>
</dbReference>
<dbReference type="PANTHER" id="PTHR33121:SF76">
    <property type="entry name" value="SIGNALING PROTEIN"/>
    <property type="match status" value="1"/>
</dbReference>
<organism evidence="3 4">
    <name type="scientific">Paractinoplanes tereljensis</name>
    <dbReference type="NCBI Taxonomy" id="571912"/>
    <lineage>
        <taxon>Bacteria</taxon>
        <taxon>Bacillati</taxon>
        <taxon>Actinomycetota</taxon>
        <taxon>Actinomycetes</taxon>
        <taxon>Micromonosporales</taxon>
        <taxon>Micromonosporaceae</taxon>
        <taxon>Paractinoplanes</taxon>
    </lineage>
</organism>
<keyword evidence="4" id="KW-1185">Reference proteome</keyword>
<dbReference type="InterPro" id="IPR001633">
    <property type="entry name" value="EAL_dom"/>
</dbReference>
<dbReference type="GO" id="GO:0071111">
    <property type="term" value="F:cyclic-guanylate-specific phosphodiesterase activity"/>
    <property type="evidence" value="ECO:0007669"/>
    <property type="project" value="InterPro"/>
</dbReference>
<comment type="caution">
    <text evidence="3">The sequence shown here is derived from an EMBL/GenBank/DDBJ whole genome shotgun (WGS) entry which is preliminary data.</text>
</comment>
<dbReference type="SMART" id="SM00052">
    <property type="entry name" value="EAL"/>
    <property type="match status" value="1"/>
</dbReference>
<dbReference type="Proteomes" id="UP000623608">
    <property type="component" value="Unassembled WGS sequence"/>
</dbReference>
<dbReference type="Pfam" id="PF00563">
    <property type="entry name" value="EAL"/>
    <property type="match status" value="1"/>
</dbReference>
<feature type="domain" description="EAL" evidence="2">
    <location>
        <begin position="21"/>
        <end position="269"/>
    </location>
</feature>